<dbReference type="InterPro" id="IPR023144">
    <property type="entry name" value="Phe_NH3-lyase_shielding_dom_sf"/>
</dbReference>
<organism evidence="2 3">
    <name type="scientific">Rhodocollybia butyracea</name>
    <dbReference type="NCBI Taxonomy" id="206335"/>
    <lineage>
        <taxon>Eukaryota</taxon>
        <taxon>Fungi</taxon>
        <taxon>Dikarya</taxon>
        <taxon>Basidiomycota</taxon>
        <taxon>Agaricomycotina</taxon>
        <taxon>Agaricomycetes</taxon>
        <taxon>Agaricomycetidae</taxon>
        <taxon>Agaricales</taxon>
        <taxon>Marasmiineae</taxon>
        <taxon>Omphalotaceae</taxon>
        <taxon>Rhodocollybia</taxon>
    </lineage>
</organism>
<evidence type="ECO:0000313" key="3">
    <source>
        <dbReference type="Proteomes" id="UP000772434"/>
    </source>
</evidence>
<evidence type="ECO:0000313" key="2">
    <source>
        <dbReference type="EMBL" id="KAF9023644.1"/>
    </source>
</evidence>
<dbReference type="AlphaFoldDB" id="A0A9P5P4K7"/>
<dbReference type="Proteomes" id="UP000772434">
    <property type="component" value="Unassembled WGS sequence"/>
</dbReference>
<accession>A0A9P5P4K7</accession>
<keyword evidence="3" id="KW-1185">Reference proteome</keyword>
<sequence length="158" mass="17908">MALASARYAKSCVQLLQQLVATYLYTVCQAIDLRAMNIQLSLNLNFQMCWYARIARLFKIHLPLCSTTLRVQFAVTASMESMSRFKTMLSPLIAELYTRTAQNNSIQFATLNRPYTHEEGNACMDKHEIGTQITTIFQALEKGRMDSIFSEAIGPILL</sequence>
<proteinExistence type="inferred from homology"/>
<evidence type="ECO:0000256" key="1">
    <source>
        <dbReference type="ARBA" id="ARBA00007238"/>
    </source>
</evidence>
<dbReference type="SUPFAM" id="SSF48557">
    <property type="entry name" value="L-aspartase-like"/>
    <property type="match status" value="1"/>
</dbReference>
<dbReference type="Gene3D" id="1.20.200.10">
    <property type="entry name" value="Fumarase/aspartase (Central domain)"/>
    <property type="match status" value="1"/>
</dbReference>
<name>A0A9P5P4K7_9AGAR</name>
<reference evidence="2" key="1">
    <citation type="submission" date="2020-11" db="EMBL/GenBank/DDBJ databases">
        <authorList>
            <consortium name="DOE Joint Genome Institute"/>
            <person name="Ahrendt S."/>
            <person name="Riley R."/>
            <person name="Andreopoulos W."/>
            <person name="Labutti K."/>
            <person name="Pangilinan J."/>
            <person name="Ruiz-Duenas F.J."/>
            <person name="Barrasa J.M."/>
            <person name="Sanchez-Garcia M."/>
            <person name="Camarero S."/>
            <person name="Miyauchi S."/>
            <person name="Serrano A."/>
            <person name="Linde D."/>
            <person name="Babiker R."/>
            <person name="Drula E."/>
            <person name="Ayuso-Fernandez I."/>
            <person name="Pacheco R."/>
            <person name="Padilla G."/>
            <person name="Ferreira P."/>
            <person name="Barriuso J."/>
            <person name="Kellner H."/>
            <person name="Castanera R."/>
            <person name="Alfaro M."/>
            <person name="Ramirez L."/>
            <person name="Pisabarro A.G."/>
            <person name="Kuo A."/>
            <person name="Tritt A."/>
            <person name="Lipzen A."/>
            <person name="He G."/>
            <person name="Yan M."/>
            <person name="Ng V."/>
            <person name="Cullen D."/>
            <person name="Martin F."/>
            <person name="Rosso M.-N."/>
            <person name="Henrissat B."/>
            <person name="Hibbett D."/>
            <person name="Martinez A.T."/>
            <person name="Grigoriev I.V."/>
        </authorList>
    </citation>
    <scope>NUCLEOTIDE SEQUENCE</scope>
    <source>
        <strain evidence="2">AH 40177</strain>
    </source>
</reference>
<dbReference type="OrthoDB" id="10051290at2759"/>
<comment type="caution">
    <text evidence="2">The sequence shown here is derived from an EMBL/GenBank/DDBJ whole genome shotgun (WGS) entry which is preliminary data.</text>
</comment>
<dbReference type="EMBL" id="JADNRY010000954">
    <property type="protein sequence ID" value="KAF9023644.1"/>
    <property type="molecule type" value="Genomic_DNA"/>
</dbReference>
<dbReference type="InterPro" id="IPR008948">
    <property type="entry name" value="L-Aspartase-like"/>
</dbReference>
<gene>
    <name evidence="2" type="ORF">BDP27DRAFT_1352640</name>
</gene>
<comment type="similarity">
    <text evidence="1">Belongs to the PAL/histidase family.</text>
</comment>
<dbReference type="GO" id="GO:0003824">
    <property type="term" value="F:catalytic activity"/>
    <property type="evidence" value="ECO:0007669"/>
    <property type="project" value="InterPro"/>
</dbReference>
<protein>
    <submittedName>
        <fullName evidence="2">Uncharacterized protein</fullName>
    </submittedName>
</protein>
<dbReference type="Gene3D" id="1.10.274.20">
    <property type="entry name" value="Phenylalanine ammonia-lyase 1, domain 3"/>
    <property type="match status" value="1"/>
</dbReference>